<sequence>MGIVAKINPTPGPYAMPVLRTVSLNSASPPISPHNVLVMNDHIISPTKIVENATAII</sequence>
<accession>A0A381QRH3</accession>
<name>A0A381QRH3_9ZZZZ</name>
<dbReference type="AlphaFoldDB" id="A0A381QRH3"/>
<organism evidence="1">
    <name type="scientific">marine metagenome</name>
    <dbReference type="NCBI Taxonomy" id="408172"/>
    <lineage>
        <taxon>unclassified sequences</taxon>
        <taxon>metagenomes</taxon>
        <taxon>ecological metagenomes</taxon>
    </lineage>
</organism>
<reference evidence="1" key="1">
    <citation type="submission" date="2018-05" db="EMBL/GenBank/DDBJ databases">
        <authorList>
            <person name="Lanie J.A."/>
            <person name="Ng W.-L."/>
            <person name="Kazmierczak K.M."/>
            <person name="Andrzejewski T.M."/>
            <person name="Davidsen T.M."/>
            <person name="Wayne K.J."/>
            <person name="Tettelin H."/>
            <person name="Glass J.I."/>
            <person name="Rusch D."/>
            <person name="Podicherti R."/>
            <person name="Tsui H.-C.T."/>
            <person name="Winkler M.E."/>
        </authorList>
    </citation>
    <scope>NUCLEOTIDE SEQUENCE</scope>
</reference>
<proteinExistence type="predicted"/>
<dbReference type="EMBL" id="UINC01001479">
    <property type="protein sequence ID" value="SUZ81710.1"/>
    <property type="molecule type" value="Genomic_DNA"/>
</dbReference>
<evidence type="ECO:0000313" key="1">
    <source>
        <dbReference type="EMBL" id="SUZ81710.1"/>
    </source>
</evidence>
<gene>
    <name evidence="1" type="ORF">METZ01_LOCUS34564</name>
</gene>
<protein>
    <submittedName>
        <fullName evidence="1">Uncharacterized protein</fullName>
    </submittedName>
</protein>